<organism evidence="2">
    <name type="scientific">Alexandrium catenella</name>
    <name type="common">Red tide dinoflagellate</name>
    <name type="synonym">Gonyaulax catenella</name>
    <dbReference type="NCBI Taxonomy" id="2925"/>
    <lineage>
        <taxon>Eukaryota</taxon>
        <taxon>Sar</taxon>
        <taxon>Alveolata</taxon>
        <taxon>Dinophyceae</taxon>
        <taxon>Gonyaulacales</taxon>
        <taxon>Pyrocystaceae</taxon>
        <taxon>Alexandrium</taxon>
    </lineage>
</organism>
<feature type="compositionally biased region" description="Basic and acidic residues" evidence="1">
    <location>
        <begin position="222"/>
        <end position="241"/>
    </location>
</feature>
<name>A0A7S1MS31_ALECA</name>
<reference evidence="2" key="1">
    <citation type="submission" date="2021-01" db="EMBL/GenBank/DDBJ databases">
        <authorList>
            <person name="Corre E."/>
            <person name="Pelletier E."/>
            <person name="Niang G."/>
            <person name="Scheremetjew M."/>
            <person name="Finn R."/>
            <person name="Kale V."/>
            <person name="Holt S."/>
            <person name="Cochrane G."/>
            <person name="Meng A."/>
            <person name="Brown T."/>
            <person name="Cohen L."/>
        </authorList>
    </citation>
    <scope>NUCLEOTIDE SEQUENCE</scope>
    <source>
        <strain evidence="2">OF101</strain>
    </source>
</reference>
<evidence type="ECO:0000256" key="1">
    <source>
        <dbReference type="SAM" id="MobiDB-lite"/>
    </source>
</evidence>
<dbReference type="EMBL" id="HBGE01043494">
    <property type="protein sequence ID" value="CAD9139527.1"/>
    <property type="molecule type" value="Transcribed_RNA"/>
</dbReference>
<evidence type="ECO:0000313" key="2">
    <source>
        <dbReference type="EMBL" id="CAD9139527.1"/>
    </source>
</evidence>
<protein>
    <submittedName>
        <fullName evidence="2">Uncharacterized protein</fullName>
    </submittedName>
</protein>
<accession>A0A7S1MS31</accession>
<feature type="region of interest" description="Disordered" evidence="1">
    <location>
        <begin position="221"/>
        <end position="241"/>
    </location>
</feature>
<proteinExistence type="predicted"/>
<sequence length="241" mass="27244">MVRAPPRQEGRRRLSTVQAAAALVVVGVAANLAHETVLVGLTGFRGPASSRSRLPGPTPRELSCARLIQLTGKSRPCPPTPQYVWPKLEDEDKRDLKWGWDSEKGKWFDLKASGIKWWQRPGYLTPNGYRQPPHWNVRDYALCVEELKFARWEAHLTGELKKRGMSIEEIRAKASVYEFLENPKLPKMTGKMLFLMQVKCLHSGRGEELIDLSGIDANTEGGGEKPNFRPWPKAKDKVAFE</sequence>
<gene>
    <name evidence="2" type="ORF">ACAT0790_LOCUS26237</name>
</gene>
<dbReference type="AlphaFoldDB" id="A0A7S1MS31"/>